<feature type="transmembrane region" description="Helical" evidence="1">
    <location>
        <begin position="32"/>
        <end position="57"/>
    </location>
</feature>
<keyword evidence="3" id="KW-1185">Reference proteome</keyword>
<proteinExistence type="predicted"/>
<protein>
    <recommendedName>
        <fullName evidence="4">Superinfection immunity protein</fullName>
    </recommendedName>
</protein>
<dbReference type="OrthoDB" id="9814116at2"/>
<reference evidence="2" key="1">
    <citation type="submission" date="2016-02" db="EMBL/GenBank/DDBJ databases">
        <title>Halorhodospira halochloris DSM-1059 complete genome, version 2.</title>
        <authorList>
            <person name="Tsukatani Y."/>
        </authorList>
    </citation>
    <scope>NUCLEOTIDE SEQUENCE</scope>
    <source>
        <strain evidence="2">DSM 1059</strain>
    </source>
</reference>
<feature type="transmembrane region" description="Helical" evidence="1">
    <location>
        <begin position="7"/>
        <end position="26"/>
    </location>
</feature>
<dbReference type="EMBL" id="AP017372">
    <property type="protein sequence ID" value="BAU56907.1"/>
    <property type="molecule type" value="Genomic_DNA"/>
</dbReference>
<evidence type="ECO:0000313" key="3">
    <source>
        <dbReference type="Proteomes" id="UP000218890"/>
    </source>
</evidence>
<dbReference type="Proteomes" id="UP000218890">
    <property type="component" value="Chromosome"/>
</dbReference>
<sequence length="73" mass="8405">MEADIEILYLILSILAYFAPSIIAIFRKHRSYLAIIAVNTLLAWTVFGWLWAFLWSLTGNVAEKNPKQEHKPS</sequence>
<dbReference type="AlphaFoldDB" id="A0A110B534"/>
<dbReference type="KEGG" id="hhk:HH1059_02310"/>
<keyword evidence="1" id="KW-0812">Transmembrane</keyword>
<name>A0A110B534_HALHR</name>
<accession>A0A110B534</accession>
<dbReference type="Pfam" id="PF14373">
    <property type="entry name" value="Imm_superinfect"/>
    <property type="match status" value="1"/>
</dbReference>
<organism evidence="2 3">
    <name type="scientific">Halorhodospira halochloris</name>
    <name type="common">Ectothiorhodospira halochloris</name>
    <dbReference type="NCBI Taxonomy" id="1052"/>
    <lineage>
        <taxon>Bacteria</taxon>
        <taxon>Pseudomonadati</taxon>
        <taxon>Pseudomonadota</taxon>
        <taxon>Gammaproteobacteria</taxon>
        <taxon>Chromatiales</taxon>
        <taxon>Ectothiorhodospiraceae</taxon>
        <taxon>Halorhodospira</taxon>
    </lineage>
</organism>
<gene>
    <name evidence="2" type="ORF">HH1059_02310</name>
</gene>
<keyword evidence="1" id="KW-1133">Transmembrane helix</keyword>
<evidence type="ECO:0008006" key="4">
    <source>
        <dbReference type="Google" id="ProtNLM"/>
    </source>
</evidence>
<evidence type="ECO:0000313" key="2">
    <source>
        <dbReference type="EMBL" id="BAU56907.1"/>
    </source>
</evidence>
<keyword evidence="1" id="KW-0472">Membrane</keyword>
<evidence type="ECO:0000256" key="1">
    <source>
        <dbReference type="SAM" id="Phobius"/>
    </source>
</evidence>
<dbReference type="RefSeq" id="WP_096407357.1">
    <property type="nucleotide sequence ID" value="NZ_AP017372.2"/>
</dbReference>
<dbReference type="InterPro" id="IPR016410">
    <property type="entry name" value="Phage_imm"/>
</dbReference>